<evidence type="ECO:0000313" key="2">
    <source>
        <dbReference type="Proteomes" id="UP000245206"/>
    </source>
</evidence>
<name>A0A2P2DI54_9LEPT</name>
<sequence>MNNLSNSKTQEFLEEFLFGEDIALKADRDIETKGGDISTTKGIDCLVDGLLDKMRILPGQIPMHPDIGALPKPGSVPDDFLNLVIPKKILDDIQSDLGVQTADIVEFSIDSDAISYIVKVNPIGDFKSFKLRRVRGLIE</sequence>
<gene>
    <name evidence="1" type="ORF">LPTSP2_36180</name>
</gene>
<protein>
    <submittedName>
        <fullName evidence="1">Uncharacterized protein</fullName>
    </submittedName>
</protein>
<dbReference type="EMBL" id="BFAZ01000011">
    <property type="protein sequence ID" value="GBF44315.1"/>
    <property type="molecule type" value="Genomic_DNA"/>
</dbReference>
<comment type="caution">
    <text evidence="1">The sequence shown here is derived from an EMBL/GenBank/DDBJ whole genome shotgun (WGS) entry which is preliminary data.</text>
</comment>
<accession>A0A2P2DI54</accession>
<proteinExistence type="predicted"/>
<evidence type="ECO:0000313" key="1">
    <source>
        <dbReference type="EMBL" id="GBF44315.1"/>
    </source>
</evidence>
<organism evidence="1 2">
    <name type="scientific">Leptospira ellinghausenii</name>
    <dbReference type="NCBI Taxonomy" id="1917822"/>
    <lineage>
        <taxon>Bacteria</taxon>
        <taxon>Pseudomonadati</taxon>
        <taxon>Spirochaetota</taxon>
        <taxon>Spirochaetia</taxon>
        <taxon>Leptospirales</taxon>
        <taxon>Leptospiraceae</taxon>
        <taxon>Leptospira</taxon>
    </lineage>
</organism>
<dbReference type="Proteomes" id="UP000245206">
    <property type="component" value="Unassembled WGS sequence"/>
</dbReference>
<dbReference type="AlphaFoldDB" id="A0A2P2DI54"/>
<reference evidence="2" key="1">
    <citation type="journal article" date="2019" name="Microbiol. Immunol.">
        <title>Molecular and phenotypic characterization of Leptospira johnsonii sp. nov., Leptospira ellinghausenii sp. nov. and Leptospira ryugenii sp. nov. isolated from soil and water in Japan.</title>
        <authorList>
            <person name="Masuzawa T."/>
            <person name="Saito M."/>
            <person name="Nakao R."/>
            <person name="Nikaido Y."/>
            <person name="Matsumoto M."/>
            <person name="Ogawa M."/>
            <person name="Yokoyama M."/>
            <person name="Hidaka Y."/>
            <person name="Tomita J."/>
            <person name="Sakakibara K."/>
            <person name="Suzuki K."/>
            <person name="Yasuda S."/>
            <person name="Sato H."/>
            <person name="Yamaguchi M."/>
            <person name="Yoshida S.I."/>
            <person name="Koizumi N."/>
            <person name="Kawamura Y."/>
        </authorList>
    </citation>
    <scope>NUCLEOTIDE SEQUENCE [LARGE SCALE GENOMIC DNA]</scope>
    <source>
        <strain evidence="2">E18</strain>
    </source>
</reference>
<keyword evidence="2" id="KW-1185">Reference proteome</keyword>